<keyword evidence="1" id="KW-0472">Membrane</keyword>
<dbReference type="AlphaFoldDB" id="A0A2M8QAM9"/>
<organism evidence="2 3">
    <name type="scientific">Candidatus Thermofonsia Clade 3 bacterium</name>
    <dbReference type="NCBI Taxonomy" id="2364212"/>
    <lineage>
        <taxon>Bacteria</taxon>
        <taxon>Bacillati</taxon>
        <taxon>Chloroflexota</taxon>
        <taxon>Candidatus Thermofontia</taxon>
        <taxon>Candidatus Thermofonsia Clade 3</taxon>
    </lineage>
</organism>
<evidence type="ECO:0000256" key="1">
    <source>
        <dbReference type="SAM" id="Phobius"/>
    </source>
</evidence>
<comment type="caution">
    <text evidence="2">The sequence shown here is derived from an EMBL/GenBank/DDBJ whole genome shotgun (WGS) entry which is preliminary data.</text>
</comment>
<keyword evidence="1" id="KW-0812">Transmembrane</keyword>
<evidence type="ECO:0000313" key="3">
    <source>
        <dbReference type="Proteomes" id="UP000230790"/>
    </source>
</evidence>
<gene>
    <name evidence="2" type="ORF">CUN48_11675</name>
</gene>
<accession>A0A2M8QAM9</accession>
<evidence type="ECO:0000313" key="2">
    <source>
        <dbReference type="EMBL" id="PJF46858.1"/>
    </source>
</evidence>
<protein>
    <submittedName>
        <fullName evidence="2">Uncharacterized protein</fullName>
    </submittedName>
</protein>
<sequence length="169" mass="18434">MLNEIVERIRRNHALEHATLHILEAQQPNLRAGGRATWQGFYLYGDLPDEATVRAAVNEAIRRMKAGQRELAIHPRCGTNVVTAGVLSGALAMLGILASGKRAPWYVQLPNAILGAMIGALLAQPLGPWMQAKVTTSAEMNGAWVRRIRSSPTGRLIAHFVETDHEPSS</sequence>
<name>A0A2M8QAM9_9CHLR</name>
<feature type="transmembrane region" description="Helical" evidence="1">
    <location>
        <begin position="105"/>
        <end position="123"/>
    </location>
</feature>
<dbReference type="EMBL" id="PGTN01000087">
    <property type="protein sequence ID" value="PJF46858.1"/>
    <property type="molecule type" value="Genomic_DNA"/>
</dbReference>
<reference evidence="2 3" key="1">
    <citation type="submission" date="2017-11" db="EMBL/GenBank/DDBJ databases">
        <title>Evolution of Phototrophy in the Chloroflexi Phylum Driven by Horizontal Gene Transfer.</title>
        <authorList>
            <person name="Ward L.M."/>
            <person name="Hemp J."/>
            <person name="Shih P.M."/>
            <person name="Mcglynn S.E."/>
            <person name="Fischer W."/>
        </authorList>
    </citation>
    <scope>NUCLEOTIDE SEQUENCE [LARGE SCALE GENOMIC DNA]</scope>
    <source>
        <strain evidence="2">JP3_7</strain>
    </source>
</reference>
<feature type="transmembrane region" description="Helical" evidence="1">
    <location>
        <begin position="77"/>
        <end position="99"/>
    </location>
</feature>
<proteinExistence type="predicted"/>
<dbReference type="Pfam" id="PF19928">
    <property type="entry name" value="DUF6391"/>
    <property type="match status" value="1"/>
</dbReference>
<keyword evidence="1" id="KW-1133">Transmembrane helix</keyword>
<dbReference type="Proteomes" id="UP000230790">
    <property type="component" value="Unassembled WGS sequence"/>
</dbReference>